<feature type="domain" description="Resolvase/invertase-type recombinase catalytic" evidence="2">
    <location>
        <begin position="5"/>
        <end position="152"/>
    </location>
</feature>
<dbReference type="Gene3D" id="3.90.1750.20">
    <property type="entry name" value="Putative Large Serine Recombinase, Chain B, Domain 2"/>
    <property type="match status" value="1"/>
</dbReference>
<evidence type="ECO:0000256" key="1">
    <source>
        <dbReference type="SAM" id="MobiDB-lite"/>
    </source>
</evidence>
<accession>A0ABT4PV22</accession>
<gene>
    <name evidence="4" type="ORF">O6P37_15885</name>
</gene>
<dbReference type="Proteomes" id="UP001142153">
    <property type="component" value="Unassembled WGS sequence"/>
</dbReference>
<dbReference type="SMART" id="SM00857">
    <property type="entry name" value="Resolvase"/>
    <property type="match status" value="1"/>
</dbReference>
<dbReference type="PROSITE" id="PS51737">
    <property type="entry name" value="RECOMBINASE_DNA_BIND"/>
    <property type="match status" value="1"/>
</dbReference>
<dbReference type="SUPFAM" id="SSF53041">
    <property type="entry name" value="Resolvase-like"/>
    <property type="match status" value="1"/>
</dbReference>
<dbReference type="PANTHER" id="PTHR30461">
    <property type="entry name" value="DNA-INVERTASE FROM LAMBDOID PROPHAGE"/>
    <property type="match status" value="1"/>
</dbReference>
<sequence>MSPRKTAIYLRQSLDRDQNRLAITRQREDCQKLCQQRGWADVVEYVDNSVSATSKKPRPAYQEMLADIRDGKISAVVAWDADRLHRVPRELEDFIDLADQHKLSLATVGGDFDLSTPTGRGNARMKGVFARMEMEQKGVRQRRAAQQKAERGMPQWRRAFGYRDAGGHVRDPDPATAPLVRQAYAAMLAGASLSEVARLFNEAGAYGLNGKPWTESTVSLFLRAPRNAGLRAHRGEIVGKATWPGLVSESVWRATQAVLNAPGRAPGRKSVRKHLLTGVLRCGKEGCDGYLAGRWVMQKTGGKPGRPKAGHRPEPRDGQVSHVITYTCKTCRGVSIRADFAEKLLCGLVGDRLAKPDAVDLLKAKANDEKQAEKIRDEISGLYGELDTIGRERGEGLLTGQQAKIATEIIQAKITELERREQDQERLRVLEGIPLGTPQATEKVDELRRTAPDRFRAVVAVVMIPTVLPVGKGSKVPIPDRLVPNYIATP</sequence>
<dbReference type="InterPro" id="IPR038109">
    <property type="entry name" value="DNA_bind_recomb_sf"/>
</dbReference>
<dbReference type="RefSeq" id="WP_269894997.1">
    <property type="nucleotide sequence ID" value="NZ_JAPZPY010000007.1"/>
</dbReference>
<dbReference type="CDD" id="cd00338">
    <property type="entry name" value="Ser_Recombinase"/>
    <property type="match status" value="1"/>
</dbReference>
<feature type="domain" description="Recombinase" evidence="3">
    <location>
        <begin position="159"/>
        <end position="265"/>
    </location>
</feature>
<dbReference type="Pfam" id="PF00239">
    <property type="entry name" value="Resolvase"/>
    <property type="match status" value="1"/>
</dbReference>
<name>A0ABT4PV22_9MYCO</name>
<evidence type="ECO:0000259" key="3">
    <source>
        <dbReference type="PROSITE" id="PS51737"/>
    </source>
</evidence>
<dbReference type="PANTHER" id="PTHR30461:SF23">
    <property type="entry name" value="DNA RECOMBINASE-RELATED"/>
    <property type="match status" value="1"/>
</dbReference>
<proteinExistence type="predicted"/>
<dbReference type="EMBL" id="JAPZPY010000007">
    <property type="protein sequence ID" value="MCZ8380349.1"/>
    <property type="molecule type" value="Genomic_DNA"/>
</dbReference>
<dbReference type="PROSITE" id="PS51736">
    <property type="entry name" value="RECOMBINASES_3"/>
    <property type="match status" value="1"/>
</dbReference>
<keyword evidence="5" id="KW-1185">Reference proteome</keyword>
<feature type="region of interest" description="Disordered" evidence="1">
    <location>
        <begin position="299"/>
        <end position="318"/>
    </location>
</feature>
<dbReference type="Gene3D" id="3.40.50.1390">
    <property type="entry name" value="Resolvase, N-terminal catalytic domain"/>
    <property type="match status" value="1"/>
</dbReference>
<evidence type="ECO:0000259" key="2">
    <source>
        <dbReference type="PROSITE" id="PS51736"/>
    </source>
</evidence>
<reference evidence="4" key="1">
    <citation type="submission" date="2022-12" db="EMBL/GenBank/DDBJ databases">
        <authorList>
            <person name="Deng Y."/>
            <person name="Zhang Y.-Q."/>
        </authorList>
    </citation>
    <scope>NUCLEOTIDE SEQUENCE</scope>
    <source>
        <strain evidence="4">CPCC 205372</strain>
    </source>
</reference>
<dbReference type="Pfam" id="PF07508">
    <property type="entry name" value="Recombinase"/>
    <property type="match status" value="1"/>
</dbReference>
<comment type="caution">
    <text evidence="4">The sequence shown here is derived from an EMBL/GenBank/DDBJ whole genome shotgun (WGS) entry which is preliminary data.</text>
</comment>
<dbReference type="InterPro" id="IPR050639">
    <property type="entry name" value="SSR_resolvase"/>
</dbReference>
<dbReference type="InterPro" id="IPR006119">
    <property type="entry name" value="Resolv_N"/>
</dbReference>
<dbReference type="InterPro" id="IPR036162">
    <property type="entry name" value="Resolvase-like_N_sf"/>
</dbReference>
<dbReference type="InterPro" id="IPR011109">
    <property type="entry name" value="DNA_bind_recombinase_dom"/>
</dbReference>
<organism evidence="4 5">
    <name type="scientific">Mycobacterium hippophais</name>
    <dbReference type="NCBI Taxonomy" id="3016340"/>
    <lineage>
        <taxon>Bacteria</taxon>
        <taxon>Bacillati</taxon>
        <taxon>Actinomycetota</taxon>
        <taxon>Actinomycetes</taxon>
        <taxon>Mycobacteriales</taxon>
        <taxon>Mycobacteriaceae</taxon>
        <taxon>Mycobacterium</taxon>
    </lineage>
</organism>
<evidence type="ECO:0000313" key="5">
    <source>
        <dbReference type="Proteomes" id="UP001142153"/>
    </source>
</evidence>
<protein>
    <submittedName>
        <fullName evidence="4">Recombinase family protein</fullName>
    </submittedName>
</protein>
<evidence type="ECO:0000313" key="4">
    <source>
        <dbReference type="EMBL" id="MCZ8380349.1"/>
    </source>
</evidence>